<dbReference type="Gene3D" id="3.40.190.10">
    <property type="entry name" value="Periplasmic binding protein-like II"/>
    <property type="match status" value="2"/>
</dbReference>
<protein>
    <submittedName>
        <fullName evidence="4">ABC transporter substrate-binding protein</fullName>
    </submittedName>
</protein>
<dbReference type="EMBL" id="JAFVMF010000004">
    <property type="protein sequence ID" value="MBO1359025.1"/>
    <property type="molecule type" value="Genomic_DNA"/>
</dbReference>
<comment type="similarity">
    <text evidence="2">Belongs to the bacterial solute-binding protein SsuA/TauA family.</text>
</comment>
<gene>
    <name evidence="4" type="ORF">J2D73_04325</name>
</gene>
<proteinExistence type="inferred from homology"/>
<evidence type="ECO:0000256" key="3">
    <source>
        <dbReference type="ARBA" id="ARBA00022729"/>
    </source>
</evidence>
<reference evidence="4 5" key="1">
    <citation type="submission" date="2021-03" db="EMBL/GenBank/DDBJ databases">
        <title>The complete genome sequence of Acetobacter sacchari TBRC 11175.</title>
        <authorList>
            <person name="Charoenyingcharoen P."/>
            <person name="Yukphan P."/>
        </authorList>
    </citation>
    <scope>NUCLEOTIDE SEQUENCE [LARGE SCALE GENOMIC DNA]</scope>
    <source>
        <strain evidence="4 5">TBRC 11175</strain>
    </source>
</reference>
<dbReference type="PANTHER" id="PTHR30024:SF47">
    <property type="entry name" value="TAURINE-BINDING PERIPLASMIC PROTEIN"/>
    <property type="match status" value="1"/>
</dbReference>
<dbReference type="PANTHER" id="PTHR30024">
    <property type="entry name" value="ALIPHATIC SULFONATES-BINDING PROTEIN-RELATED"/>
    <property type="match status" value="1"/>
</dbReference>
<organism evidence="4 5">
    <name type="scientific">Acetobacter sacchari</name>
    <dbReference type="NCBI Taxonomy" id="2661687"/>
    <lineage>
        <taxon>Bacteria</taxon>
        <taxon>Pseudomonadati</taxon>
        <taxon>Pseudomonadota</taxon>
        <taxon>Alphaproteobacteria</taxon>
        <taxon>Acetobacterales</taxon>
        <taxon>Acetobacteraceae</taxon>
        <taxon>Acetobacter</taxon>
    </lineage>
</organism>
<dbReference type="Pfam" id="PF13379">
    <property type="entry name" value="NMT1_2"/>
    <property type="match status" value="1"/>
</dbReference>
<sequence>MTAQDGKKPATGRRRALMLAGGVAGAAAAYGVATQWRHPTKSHREPDGRFRTLTLHWPHADRDPVLIVARERGFFANYSLDVKTPGETPTGNSAISEIAQDHAIGAVAPALSWLPRLHDGMPAKLVAGLTAGSFRVLVRVKSGVTRLESIVGKTIATTDEDSADRRFFSVLLRRKGIDADRSVNWTLLPMNEVSGALASGDVDGVVAHDPFAWTLLTAPGAGLKELAGSTTGLYAERVNLVLGLTDEFLDSDPDGSVALTLALRDTCRWIAAHTDEVSTLLSHHLTDMDDDAVDAMLAHEPRPVHLLGRWLRDQMAQYADELKLIGRLPDALDSGAFAKSICRNVLHV</sequence>
<evidence type="ECO:0000256" key="2">
    <source>
        <dbReference type="ARBA" id="ARBA00010742"/>
    </source>
</evidence>
<comment type="caution">
    <text evidence="4">The sequence shown here is derived from an EMBL/GenBank/DDBJ whole genome shotgun (WGS) entry which is preliminary data.</text>
</comment>
<dbReference type="RefSeq" id="WP_207879756.1">
    <property type="nucleotide sequence ID" value="NZ_JAFVMF010000004.1"/>
</dbReference>
<dbReference type="SUPFAM" id="SSF53850">
    <property type="entry name" value="Periplasmic binding protein-like II"/>
    <property type="match status" value="1"/>
</dbReference>
<accession>A0ABS3LSY6</accession>
<evidence type="ECO:0000313" key="4">
    <source>
        <dbReference type="EMBL" id="MBO1359025.1"/>
    </source>
</evidence>
<comment type="subcellular location">
    <subcellularLocation>
        <location evidence="1">Periplasm</location>
    </subcellularLocation>
</comment>
<keyword evidence="3" id="KW-0732">Signal</keyword>
<dbReference type="Proteomes" id="UP000664771">
    <property type="component" value="Unassembled WGS sequence"/>
</dbReference>
<evidence type="ECO:0000313" key="5">
    <source>
        <dbReference type="Proteomes" id="UP000664771"/>
    </source>
</evidence>
<keyword evidence="5" id="KW-1185">Reference proteome</keyword>
<evidence type="ECO:0000256" key="1">
    <source>
        <dbReference type="ARBA" id="ARBA00004418"/>
    </source>
</evidence>
<name>A0ABS3LSY6_9PROT</name>